<feature type="region of interest" description="Disordered" evidence="1">
    <location>
        <begin position="230"/>
        <end position="267"/>
    </location>
</feature>
<feature type="transmembrane region" description="Helical" evidence="2">
    <location>
        <begin position="305"/>
        <end position="324"/>
    </location>
</feature>
<dbReference type="OrthoDB" id="47461at2759"/>
<dbReference type="EMBL" id="CAACVS010000083">
    <property type="protein sequence ID" value="VEU36274.1"/>
    <property type="molecule type" value="Genomic_DNA"/>
</dbReference>
<protein>
    <submittedName>
        <fullName evidence="3">Uncharacterized protein</fullName>
    </submittedName>
</protein>
<proteinExistence type="predicted"/>
<feature type="region of interest" description="Disordered" evidence="1">
    <location>
        <begin position="363"/>
        <end position="384"/>
    </location>
</feature>
<evidence type="ECO:0000256" key="1">
    <source>
        <dbReference type="SAM" id="MobiDB-lite"/>
    </source>
</evidence>
<sequence length="854" mass="92416">MASPPISTAAAAAVRSRSCVAGRRLSSHRRPRFPTATGGGPSEPSSRSLYLAPLGWRSSLSFGGRNPTTRRCSQHSMAPVGNRWAALAPASTATAVWCGDRSQRHCYHHYSRQKQERQQKQQQPMRKNTPAGGTTGHGIFSSEGQGTLRHHGGTFCYCLASPLRGHLSAQHHLWSPCGVRENATTLHSARSFSSVPPASLLHRKAGIYLPETYPLLGNPAAAGRIGRIGFRKHSSNGNSSNNSNGTKEKAPQSTPPPTTVNPSESNNNKIQEFMDSTVSTVRTNVGSAEATIKKAVEELSTGDLLSVYGIVFLIVLIGVMPSLVRRMQSSDHYDSKSEDPLLELARMIRGEFLENVNRIQEDISEADGDGDGSDTDAGDAEGRKRSSLGLDRIVADLLRSPQIQEAATTLVTKVLQSQQFKAACALLLRELLRDLLDDPDTLDQLVHLLQTAIADEKIREAAIGLATDVFGDDRVLDELVVLVQRLGMEGQVMAATQALLVESAHNALNDPEILDHSMEFATDVVGDDVVQQTAGEALYNTMSYAFRPALSVFLALTGVGLIFVSISAFRNLAQTPSDAADRAFLGAIETYTSRLLKVLFLPLDFLVACKDALVAIALFPFRFLSSSAARAGDLGKALLGAVRDWLFWLVHLPFELLSSVLSASSHALGAAATNLVDKLGGWLRAVGESLFGLPCQRLGELSSELLERATDRFGAMGSSAREWFSAVPLRALERLSSELLEAATARLGGWASALGETNAGVKLQELARLTSGALEQTRIRWRILNEFLSDGALRVEELGSRVVASLAGMHALPFETQRKQYFDKASKGYESLNHSLARFAFWLEDLLGRMAGII</sequence>
<accession>A0A448Z2P8</accession>
<dbReference type="EMBL" id="CAACVS010000333">
    <property type="protein sequence ID" value="VEU41103.1"/>
    <property type="molecule type" value="Genomic_DNA"/>
</dbReference>
<keyword evidence="2" id="KW-1133">Transmembrane helix</keyword>
<gene>
    <name evidence="3" type="ORF">PSNMU_V1.4_AUG-EV-PASAV3_0030270</name>
    <name evidence="4" type="ORF">PSNMU_V1.4_AUG-EV-PASAV3_0080080</name>
</gene>
<keyword evidence="5" id="KW-1185">Reference proteome</keyword>
<feature type="region of interest" description="Disordered" evidence="1">
    <location>
        <begin position="108"/>
        <end position="144"/>
    </location>
</feature>
<keyword evidence="2" id="KW-0812">Transmembrane</keyword>
<evidence type="ECO:0000313" key="3">
    <source>
        <dbReference type="EMBL" id="VEU36274.1"/>
    </source>
</evidence>
<evidence type="ECO:0000313" key="4">
    <source>
        <dbReference type="EMBL" id="VEU41103.1"/>
    </source>
</evidence>
<evidence type="ECO:0000313" key="5">
    <source>
        <dbReference type="Proteomes" id="UP000291116"/>
    </source>
</evidence>
<name>A0A448Z2P8_9STRA</name>
<reference evidence="3 5" key="1">
    <citation type="submission" date="2019-01" db="EMBL/GenBank/DDBJ databases">
        <authorList>
            <person name="Ferrante I. M."/>
        </authorList>
    </citation>
    <scope>NUCLEOTIDE SEQUENCE [LARGE SCALE GENOMIC DNA]</scope>
    <source>
        <strain evidence="3 5">B856</strain>
    </source>
</reference>
<dbReference type="AlphaFoldDB" id="A0A448Z2P8"/>
<organism evidence="3 5">
    <name type="scientific">Pseudo-nitzschia multistriata</name>
    <dbReference type="NCBI Taxonomy" id="183589"/>
    <lineage>
        <taxon>Eukaryota</taxon>
        <taxon>Sar</taxon>
        <taxon>Stramenopiles</taxon>
        <taxon>Ochrophyta</taxon>
        <taxon>Bacillariophyta</taxon>
        <taxon>Bacillariophyceae</taxon>
        <taxon>Bacillariophycidae</taxon>
        <taxon>Bacillariales</taxon>
        <taxon>Bacillariaceae</taxon>
        <taxon>Pseudo-nitzschia</taxon>
    </lineage>
</organism>
<feature type="region of interest" description="Disordered" evidence="1">
    <location>
        <begin position="21"/>
        <end position="49"/>
    </location>
</feature>
<dbReference type="PANTHER" id="PTHR37935">
    <property type="entry name" value="CHROMOSOME UNDETERMINED SCAFFOLD_14, WHOLE GENOME SHOTGUN SEQUENCE"/>
    <property type="match status" value="1"/>
</dbReference>
<dbReference type="PANTHER" id="PTHR37935:SF1">
    <property type="entry name" value="CHROMOSOME UNDETERMINED SCAFFOLD_14, WHOLE GENOME SHOTGUN SEQUENCE"/>
    <property type="match status" value="1"/>
</dbReference>
<evidence type="ECO:0000256" key="2">
    <source>
        <dbReference type="SAM" id="Phobius"/>
    </source>
</evidence>
<feature type="compositionally biased region" description="Acidic residues" evidence="1">
    <location>
        <begin position="363"/>
        <end position="379"/>
    </location>
</feature>
<feature type="compositionally biased region" description="Low complexity" evidence="1">
    <location>
        <begin position="235"/>
        <end position="245"/>
    </location>
</feature>
<keyword evidence="2" id="KW-0472">Membrane</keyword>
<feature type="transmembrane region" description="Helical" evidence="2">
    <location>
        <begin position="549"/>
        <end position="569"/>
    </location>
</feature>
<dbReference type="Proteomes" id="UP000291116">
    <property type="component" value="Unassembled WGS sequence"/>
</dbReference>